<dbReference type="Proteomes" id="UP000689967">
    <property type="component" value="Unassembled WGS sequence"/>
</dbReference>
<protein>
    <submittedName>
        <fullName evidence="3">Class I SAM-dependent methyltransferase</fullName>
    </submittedName>
</protein>
<evidence type="ECO:0000256" key="1">
    <source>
        <dbReference type="SAM" id="MobiDB-lite"/>
    </source>
</evidence>
<evidence type="ECO:0000313" key="4">
    <source>
        <dbReference type="Proteomes" id="UP000689967"/>
    </source>
</evidence>
<keyword evidence="3" id="KW-0808">Transferase</keyword>
<feature type="domain" description="Methyltransferase type 11" evidence="2">
    <location>
        <begin position="43"/>
        <end position="137"/>
    </location>
</feature>
<sequence>MTIEVHGLPGFYASPGGAVAARLVRDRLAVLWPALPGLDVLGIGHPAPYLGLWAREAARCIAMTPAQGALAPWPPQSPPPGPGSRSAALMAEEDALPFADSSFDRVLLVHGLEQADNARRLLREVWRVLRDDGRLIVVAPNRVGLWAQMERTPFGHGQPYSAGQLSRLLARHLFRTERREAALFLPPFGLRLFSPAAGPWERLGRQICPRLAGVAIVEAQKDLLSAMPAGSGWMPRRTMPVGGFAMAGEDPGHGRDGDRSVSYVPAPPAAAGPRYW</sequence>
<dbReference type="Pfam" id="PF08241">
    <property type="entry name" value="Methyltransf_11"/>
    <property type="match status" value="1"/>
</dbReference>
<reference evidence="3 4" key="1">
    <citation type="submission" date="2021-01" db="EMBL/GenBank/DDBJ databases">
        <title>Roseomonas sp. nov, a bacterium isolated from an oil production mixture in Yumen Oilfield.</title>
        <authorList>
            <person name="Wu D."/>
        </authorList>
    </citation>
    <scope>NUCLEOTIDE SEQUENCE [LARGE SCALE GENOMIC DNA]</scope>
    <source>
        <strain evidence="3 4">ROY-5-3</strain>
    </source>
</reference>
<evidence type="ECO:0000259" key="2">
    <source>
        <dbReference type="Pfam" id="PF08241"/>
    </source>
</evidence>
<feature type="region of interest" description="Disordered" evidence="1">
    <location>
        <begin position="247"/>
        <end position="276"/>
    </location>
</feature>
<evidence type="ECO:0000313" key="3">
    <source>
        <dbReference type="EMBL" id="MBU8546234.1"/>
    </source>
</evidence>
<keyword evidence="4" id="KW-1185">Reference proteome</keyword>
<keyword evidence="3" id="KW-0489">Methyltransferase</keyword>
<name>A0ABS6HBZ5_9PROT</name>
<accession>A0ABS6HBZ5</accession>
<dbReference type="CDD" id="cd02440">
    <property type="entry name" value="AdoMet_MTases"/>
    <property type="match status" value="1"/>
</dbReference>
<dbReference type="GO" id="GO:0032259">
    <property type="term" value="P:methylation"/>
    <property type="evidence" value="ECO:0007669"/>
    <property type="project" value="UniProtKB-KW"/>
</dbReference>
<dbReference type="EMBL" id="JAERQM010000007">
    <property type="protein sequence ID" value="MBU8546234.1"/>
    <property type="molecule type" value="Genomic_DNA"/>
</dbReference>
<dbReference type="GO" id="GO:0008168">
    <property type="term" value="F:methyltransferase activity"/>
    <property type="evidence" value="ECO:0007669"/>
    <property type="project" value="UniProtKB-KW"/>
</dbReference>
<organism evidence="3 4">
    <name type="scientific">Falsiroseomonas oleicola</name>
    <dbReference type="NCBI Taxonomy" id="2801474"/>
    <lineage>
        <taxon>Bacteria</taxon>
        <taxon>Pseudomonadati</taxon>
        <taxon>Pseudomonadota</taxon>
        <taxon>Alphaproteobacteria</taxon>
        <taxon>Acetobacterales</taxon>
        <taxon>Roseomonadaceae</taxon>
        <taxon>Falsiroseomonas</taxon>
    </lineage>
</organism>
<dbReference type="InterPro" id="IPR013216">
    <property type="entry name" value="Methyltransf_11"/>
</dbReference>
<gene>
    <name evidence="3" type="ORF">JJQ90_21110</name>
</gene>
<proteinExistence type="predicted"/>
<feature type="compositionally biased region" description="Basic and acidic residues" evidence="1">
    <location>
        <begin position="250"/>
        <end position="259"/>
    </location>
</feature>
<comment type="caution">
    <text evidence="3">The sequence shown here is derived from an EMBL/GenBank/DDBJ whole genome shotgun (WGS) entry which is preliminary data.</text>
</comment>
<dbReference type="RefSeq" id="WP_216878255.1">
    <property type="nucleotide sequence ID" value="NZ_JAERQM010000007.1"/>
</dbReference>